<comment type="caution">
    <text evidence="2">The sequence shown here is derived from an EMBL/GenBank/DDBJ whole genome shotgun (WGS) entry which is preliminary data.</text>
</comment>
<proteinExistence type="predicted"/>
<evidence type="ECO:0000313" key="3">
    <source>
        <dbReference type="Proteomes" id="UP001304769"/>
    </source>
</evidence>
<organism evidence="2 3">
    <name type="scientific">Sinomonas terricola</name>
    <dbReference type="NCBI Taxonomy" id="3110330"/>
    <lineage>
        <taxon>Bacteria</taxon>
        <taxon>Bacillati</taxon>
        <taxon>Actinomycetota</taxon>
        <taxon>Actinomycetes</taxon>
        <taxon>Micrococcales</taxon>
        <taxon>Micrococcaceae</taxon>
        <taxon>Sinomonas</taxon>
    </lineage>
</organism>
<evidence type="ECO:0000313" key="2">
    <source>
        <dbReference type="EMBL" id="MEA5454894.1"/>
    </source>
</evidence>
<dbReference type="Proteomes" id="UP001304769">
    <property type="component" value="Unassembled WGS sequence"/>
</dbReference>
<accession>A0ABU5T5F7</accession>
<reference evidence="2 3" key="1">
    <citation type="submission" date="2023-12" db="EMBL/GenBank/DDBJ databases">
        <title>Sinomonas terricola sp. nov, isolated from litchi orchard soil in Guangdong, PR China.</title>
        <authorList>
            <person name="Jiaxin W."/>
            <person name="Yang Z."/>
            <person name="Honghui Z."/>
        </authorList>
    </citation>
    <scope>NUCLEOTIDE SEQUENCE [LARGE SCALE GENOMIC DNA]</scope>
    <source>
        <strain evidence="2 3">JGH33</strain>
    </source>
</reference>
<dbReference type="RefSeq" id="WP_323278738.1">
    <property type="nucleotide sequence ID" value="NZ_JAYGGQ010000005.1"/>
</dbReference>
<sequence length="165" mass="17029">MEASTQGRTTALETSAGSQMPDAAQGLVQLAGLVQAAFARAADQHHLTPVQARLLCVLAEGPRGMADLARGFGVEKAALTGLVDRAERRGLVERVRVAGDRRAVRVALTDAGHLSAAAFHAEVTRGLHALVAPLPPEERVTFEAALAAIAHAAGSSGLWGLGRAC</sequence>
<dbReference type="SUPFAM" id="SSF46785">
    <property type="entry name" value="Winged helix' DNA-binding domain"/>
    <property type="match status" value="1"/>
</dbReference>
<dbReference type="InterPro" id="IPR036390">
    <property type="entry name" value="WH_DNA-bd_sf"/>
</dbReference>
<dbReference type="Gene3D" id="1.10.10.10">
    <property type="entry name" value="Winged helix-like DNA-binding domain superfamily/Winged helix DNA-binding domain"/>
    <property type="match status" value="1"/>
</dbReference>
<dbReference type="Pfam" id="PF12802">
    <property type="entry name" value="MarR_2"/>
    <property type="match status" value="1"/>
</dbReference>
<protein>
    <submittedName>
        <fullName evidence="2">MarR family transcriptional regulator</fullName>
    </submittedName>
</protein>
<dbReference type="PRINTS" id="PR00598">
    <property type="entry name" value="HTHMARR"/>
</dbReference>
<dbReference type="InterPro" id="IPR039422">
    <property type="entry name" value="MarR/SlyA-like"/>
</dbReference>
<dbReference type="InterPro" id="IPR000835">
    <property type="entry name" value="HTH_MarR-typ"/>
</dbReference>
<feature type="domain" description="HTH marR-type" evidence="1">
    <location>
        <begin position="20"/>
        <end position="151"/>
    </location>
</feature>
<dbReference type="PANTHER" id="PTHR33164:SF107">
    <property type="entry name" value="TRANSCRIPTIONAL REGULATORY PROTEIN"/>
    <property type="match status" value="1"/>
</dbReference>
<evidence type="ECO:0000259" key="1">
    <source>
        <dbReference type="PROSITE" id="PS50995"/>
    </source>
</evidence>
<dbReference type="PROSITE" id="PS50995">
    <property type="entry name" value="HTH_MARR_2"/>
    <property type="match status" value="1"/>
</dbReference>
<dbReference type="EMBL" id="JAYGGQ010000005">
    <property type="protein sequence ID" value="MEA5454894.1"/>
    <property type="molecule type" value="Genomic_DNA"/>
</dbReference>
<dbReference type="PANTHER" id="PTHR33164">
    <property type="entry name" value="TRANSCRIPTIONAL REGULATOR, MARR FAMILY"/>
    <property type="match status" value="1"/>
</dbReference>
<dbReference type="SMART" id="SM00347">
    <property type="entry name" value="HTH_MARR"/>
    <property type="match status" value="1"/>
</dbReference>
<keyword evidence="3" id="KW-1185">Reference proteome</keyword>
<dbReference type="InterPro" id="IPR036388">
    <property type="entry name" value="WH-like_DNA-bd_sf"/>
</dbReference>
<gene>
    <name evidence="2" type="ORF">SPF06_09185</name>
</gene>
<name>A0ABU5T5F7_9MICC</name>